<feature type="domain" description="PLD phosphodiesterase" evidence="7">
    <location>
        <begin position="199"/>
        <end position="226"/>
    </location>
</feature>
<dbReference type="PANTHER" id="PTHR21248:SF22">
    <property type="entry name" value="PHOSPHOLIPASE D"/>
    <property type="match status" value="1"/>
</dbReference>
<feature type="transmembrane region" description="Helical" evidence="6">
    <location>
        <begin position="12"/>
        <end position="30"/>
    </location>
</feature>
<dbReference type="GO" id="GO:0032049">
    <property type="term" value="P:cardiolipin biosynthetic process"/>
    <property type="evidence" value="ECO:0007669"/>
    <property type="project" value="UniProtKB-ARBA"/>
</dbReference>
<name>A0A857JET0_9BURK</name>
<keyword evidence="9" id="KW-1185">Reference proteome</keyword>
<evidence type="ECO:0000256" key="5">
    <source>
        <dbReference type="ARBA" id="ARBA00023136"/>
    </source>
</evidence>
<dbReference type="Pfam" id="PF13396">
    <property type="entry name" value="PLDc_N"/>
    <property type="match status" value="1"/>
</dbReference>
<dbReference type="RefSeq" id="WP_160555438.1">
    <property type="nucleotide sequence ID" value="NZ_CP047650.1"/>
</dbReference>
<evidence type="ECO:0000256" key="6">
    <source>
        <dbReference type="SAM" id="Phobius"/>
    </source>
</evidence>
<evidence type="ECO:0000313" key="9">
    <source>
        <dbReference type="Proteomes" id="UP000464787"/>
    </source>
</evidence>
<keyword evidence="3 6" id="KW-0812">Transmembrane</keyword>
<dbReference type="AlphaFoldDB" id="A0A857JET0"/>
<feature type="domain" description="PLD phosphodiesterase" evidence="7">
    <location>
        <begin position="376"/>
        <end position="403"/>
    </location>
</feature>
<dbReference type="SUPFAM" id="SSF56024">
    <property type="entry name" value="Phospholipase D/nuclease"/>
    <property type="match status" value="2"/>
</dbReference>
<dbReference type="EMBL" id="CP047650">
    <property type="protein sequence ID" value="QHJ01630.1"/>
    <property type="molecule type" value="Genomic_DNA"/>
</dbReference>
<comment type="subcellular location">
    <subcellularLocation>
        <location evidence="1">Cell membrane</location>
        <topology evidence="1">Multi-pass membrane protein</topology>
    </subcellularLocation>
</comment>
<dbReference type="InterPro" id="IPR027379">
    <property type="entry name" value="CLS_N"/>
</dbReference>
<dbReference type="InterPro" id="IPR001736">
    <property type="entry name" value="PLipase_D/transphosphatidylase"/>
</dbReference>
<evidence type="ECO:0000256" key="3">
    <source>
        <dbReference type="ARBA" id="ARBA00022692"/>
    </source>
</evidence>
<accession>A0A857JET0</accession>
<dbReference type="Pfam" id="PF13091">
    <property type="entry name" value="PLDc_2"/>
    <property type="match status" value="2"/>
</dbReference>
<dbReference type="PANTHER" id="PTHR21248">
    <property type="entry name" value="CARDIOLIPIN SYNTHASE"/>
    <property type="match status" value="1"/>
</dbReference>
<keyword evidence="4 6" id="KW-1133">Transmembrane helix</keyword>
<evidence type="ECO:0000259" key="7">
    <source>
        <dbReference type="PROSITE" id="PS50035"/>
    </source>
</evidence>
<organism evidence="8 9">
    <name type="scientific">Xylophilus rhododendri</name>
    <dbReference type="NCBI Taxonomy" id="2697032"/>
    <lineage>
        <taxon>Bacteria</taxon>
        <taxon>Pseudomonadati</taxon>
        <taxon>Pseudomonadota</taxon>
        <taxon>Betaproteobacteria</taxon>
        <taxon>Burkholderiales</taxon>
        <taxon>Xylophilus</taxon>
    </lineage>
</organism>
<feature type="transmembrane region" description="Helical" evidence="6">
    <location>
        <begin position="42"/>
        <end position="63"/>
    </location>
</feature>
<dbReference type="GO" id="GO:0008808">
    <property type="term" value="F:cardiolipin synthase activity"/>
    <property type="evidence" value="ECO:0007669"/>
    <property type="project" value="TreeGrafter"/>
</dbReference>
<dbReference type="PROSITE" id="PS50035">
    <property type="entry name" value="PLD"/>
    <property type="match status" value="2"/>
</dbReference>
<evidence type="ECO:0000256" key="4">
    <source>
        <dbReference type="ARBA" id="ARBA00022989"/>
    </source>
</evidence>
<dbReference type="Gene3D" id="3.30.870.10">
    <property type="entry name" value="Endonuclease Chain A"/>
    <property type="match status" value="2"/>
</dbReference>
<gene>
    <name evidence="8" type="ORF">GT347_19295</name>
</gene>
<sequence length="460" mass="50171">MPHTLLPFLPSLSQHLLIAVLAVLVYVVTTRARRDQRAPPSAIAWVMGLALLPYLVLPMYLAFGRRKLRPAHAPRVPQGQPYAHWAAELAESFNLAAPAVTRTRLHADGAIARDALWATIAAARERLDVCTFIIGQDALGRATMQRLVGQARAGVRVRLLLDGFGALMLPRRHFDALREAGGEIAVFRPLLGLRSDGPRNLRNHRKFVIADEKLLWSGGRNLAAEYFTGDVDAGLEPWADLSFEIEGPTAAAAARQFEQDWSAVHQKRPRHIPPGVAPAPASGTVTQFLPSGPDQSEDTAQAILVAACFHARRRILAVTPYFVPNDALRDALRLAALRGVQVDIAIPRRSNHRLADMARSRAMRDLARAGARFHLLPAMAHAKAVVVDDELALCGSINLDLRSLLLNHEAGVLFYDPADIAWLAAWIEALAADAQAFDASPPSLLRDIGEGLLLTVAFQL</sequence>
<proteinExistence type="predicted"/>
<evidence type="ECO:0000256" key="2">
    <source>
        <dbReference type="ARBA" id="ARBA00022475"/>
    </source>
</evidence>
<evidence type="ECO:0000313" key="8">
    <source>
        <dbReference type="EMBL" id="QHJ01630.1"/>
    </source>
</evidence>
<keyword evidence="2" id="KW-1003">Cell membrane</keyword>
<protein>
    <submittedName>
        <fullName evidence="8">Phospholipase</fullName>
    </submittedName>
</protein>
<dbReference type="GO" id="GO:0005886">
    <property type="term" value="C:plasma membrane"/>
    <property type="evidence" value="ECO:0007669"/>
    <property type="project" value="UniProtKB-SubCell"/>
</dbReference>
<evidence type="ECO:0000256" key="1">
    <source>
        <dbReference type="ARBA" id="ARBA00004651"/>
    </source>
</evidence>
<dbReference type="SMART" id="SM00155">
    <property type="entry name" value="PLDc"/>
    <property type="match status" value="2"/>
</dbReference>
<keyword evidence="5 6" id="KW-0472">Membrane</keyword>
<dbReference type="InterPro" id="IPR025202">
    <property type="entry name" value="PLD-like_dom"/>
</dbReference>
<dbReference type="Proteomes" id="UP000464787">
    <property type="component" value="Chromosome"/>
</dbReference>
<dbReference type="KEGG" id="xyk:GT347_19295"/>
<reference evidence="8 9" key="1">
    <citation type="submission" date="2020-01" db="EMBL/GenBank/DDBJ databases">
        <title>Genome sequencing of strain KACC 21265.</title>
        <authorList>
            <person name="Heo J."/>
            <person name="Kim S.-J."/>
            <person name="Kim J.-S."/>
            <person name="Hong S.-B."/>
            <person name="Kwon S.-W."/>
        </authorList>
    </citation>
    <scope>NUCLEOTIDE SEQUENCE [LARGE SCALE GENOMIC DNA]</scope>
    <source>
        <strain evidence="8 9">KACC 21265</strain>
    </source>
</reference>